<feature type="active site" description="Schiff-base intermediate with substrate" evidence="7">
    <location>
        <position position="171"/>
    </location>
</feature>
<comment type="pathway">
    <text evidence="2 5">Carbohydrate acid metabolism; D-glucarate degradation; 2,5-dioxopentanoate from D-glucarate: step 2/2.</text>
</comment>
<evidence type="ECO:0000313" key="9">
    <source>
        <dbReference type="EMBL" id="MBB5433838.1"/>
    </source>
</evidence>
<dbReference type="Gene3D" id="3.20.20.70">
    <property type="entry name" value="Aldolase class I"/>
    <property type="match status" value="1"/>
</dbReference>
<evidence type="ECO:0000256" key="7">
    <source>
        <dbReference type="PIRSR" id="PIRSR001365-1"/>
    </source>
</evidence>
<feature type="active site" description="Proton donor/acceptor" evidence="7">
    <location>
        <position position="145"/>
    </location>
</feature>
<keyword evidence="4 5" id="KW-0456">Lyase</keyword>
<comment type="caution">
    <text evidence="9">The sequence shown here is derived from an EMBL/GenBank/DDBJ whole genome shotgun (WGS) entry which is preliminary data.</text>
</comment>
<accession>A0A7W8VF75</accession>
<comment type="similarity">
    <text evidence="3 5 6">Belongs to the DapA family.</text>
</comment>
<evidence type="ECO:0000256" key="5">
    <source>
        <dbReference type="HAMAP-Rule" id="MF_00694"/>
    </source>
</evidence>
<keyword evidence="10" id="KW-1185">Reference proteome</keyword>
<dbReference type="InterPro" id="IPR017655">
    <property type="entry name" value="Dehydro-deoxyglucarate_dehyd"/>
</dbReference>
<evidence type="ECO:0000256" key="3">
    <source>
        <dbReference type="ARBA" id="ARBA00007592"/>
    </source>
</evidence>
<evidence type="ECO:0000256" key="4">
    <source>
        <dbReference type="ARBA" id="ARBA00023239"/>
    </source>
</evidence>
<dbReference type="PANTHER" id="PTHR12128">
    <property type="entry name" value="DIHYDRODIPICOLINATE SYNTHASE"/>
    <property type="match status" value="1"/>
</dbReference>
<comment type="catalytic activity">
    <reaction evidence="1 5">
        <text>5-dehydro-4-deoxy-D-glucarate + H(+) = 2,5-dioxopentanoate + CO2 + H2O</text>
        <dbReference type="Rhea" id="RHEA:24608"/>
        <dbReference type="ChEBI" id="CHEBI:15377"/>
        <dbReference type="ChEBI" id="CHEBI:15378"/>
        <dbReference type="ChEBI" id="CHEBI:16526"/>
        <dbReference type="ChEBI" id="CHEBI:42819"/>
        <dbReference type="ChEBI" id="CHEBI:58136"/>
        <dbReference type="EC" id="4.2.1.41"/>
    </reaction>
</comment>
<dbReference type="PRINTS" id="PR00146">
    <property type="entry name" value="DHPICSNTHASE"/>
</dbReference>
<dbReference type="PANTHER" id="PTHR12128:SF19">
    <property type="entry name" value="5-DEHYDRO-4-DEOXYGLUCARATE DEHYDRATASE 2-RELATED"/>
    <property type="match status" value="1"/>
</dbReference>
<dbReference type="InterPro" id="IPR002220">
    <property type="entry name" value="DapA-like"/>
</dbReference>
<dbReference type="NCBIfam" id="NF002958">
    <property type="entry name" value="PRK03620.1"/>
    <property type="match status" value="1"/>
</dbReference>
<protein>
    <recommendedName>
        <fullName evidence="5">Probable 5-dehydro-4-deoxyglucarate dehydratase</fullName>
        <ecNumber evidence="5">4.2.1.41</ecNumber>
    </recommendedName>
    <alternativeName>
        <fullName evidence="5">5-keto-4-deoxy-glucarate dehydratase</fullName>
        <shortName evidence="5">KDGDH</shortName>
    </alternativeName>
</protein>
<dbReference type="Proteomes" id="UP000572635">
    <property type="component" value="Unassembled WGS sequence"/>
</dbReference>
<dbReference type="GO" id="GO:0008840">
    <property type="term" value="F:4-hydroxy-tetrahydrodipicolinate synthase activity"/>
    <property type="evidence" value="ECO:0007669"/>
    <property type="project" value="TreeGrafter"/>
</dbReference>
<dbReference type="EC" id="4.2.1.41" evidence="5"/>
<dbReference type="Pfam" id="PF00701">
    <property type="entry name" value="DHDPS"/>
    <property type="match status" value="1"/>
</dbReference>
<dbReference type="EMBL" id="JACHDB010000001">
    <property type="protein sequence ID" value="MBB5433838.1"/>
    <property type="molecule type" value="Genomic_DNA"/>
</dbReference>
<dbReference type="UniPathway" id="UPA00564">
    <property type="reaction ID" value="UER00628"/>
</dbReference>
<dbReference type="InterPro" id="IPR013785">
    <property type="entry name" value="Aldolase_TIM"/>
</dbReference>
<evidence type="ECO:0000256" key="1">
    <source>
        <dbReference type="ARBA" id="ARBA00001446"/>
    </source>
</evidence>
<dbReference type="GO" id="GO:0042838">
    <property type="term" value="P:D-glucarate catabolic process"/>
    <property type="evidence" value="ECO:0007669"/>
    <property type="project" value="UniProtKB-UniRule"/>
</dbReference>
<evidence type="ECO:0000256" key="6">
    <source>
        <dbReference type="PIRNR" id="PIRNR001365"/>
    </source>
</evidence>
<dbReference type="PIRSF" id="PIRSF001365">
    <property type="entry name" value="DHDPS"/>
    <property type="match status" value="1"/>
</dbReference>
<dbReference type="AlphaFoldDB" id="A0A7W8VF75"/>
<evidence type="ECO:0000256" key="2">
    <source>
        <dbReference type="ARBA" id="ARBA00004983"/>
    </source>
</evidence>
<dbReference type="HAMAP" id="MF_00694">
    <property type="entry name" value="KDGDH"/>
    <property type="match status" value="1"/>
</dbReference>
<dbReference type="SMART" id="SM01130">
    <property type="entry name" value="DHDPS"/>
    <property type="match status" value="1"/>
</dbReference>
<dbReference type="GO" id="GO:0047448">
    <property type="term" value="F:5-dehydro-4-deoxyglucarate dehydratase activity"/>
    <property type="evidence" value="ECO:0007669"/>
    <property type="project" value="UniProtKB-UniRule"/>
</dbReference>
<feature type="binding site" evidence="8">
    <location>
        <position position="58"/>
    </location>
    <ligand>
        <name>pyruvate</name>
        <dbReference type="ChEBI" id="CHEBI:15361"/>
    </ligand>
</feature>
<dbReference type="SUPFAM" id="SSF51569">
    <property type="entry name" value="Aldolase"/>
    <property type="match status" value="1"/>
</dbReference>
<reference evidence="9 10" key="1">
    <citation type="submission" date="2020-08" db="EMBL/GenBank/DDBJ databases">
        <title>Sequencing the genomes of 1000 actinobacteria strains.</title>
        <authorList>
            <person name="Klenk H.-P."/>
        </authorList>
    </citation>
    <scope>NUCLEOTIDE SEQUENCE [LARGE SCALE GENOMIC DNA]</scope>
    <source>
        <strain evidence="9 10">DSM 44551</strain>
    </source>
</reference>
<organism evidence="9 10">
    <name type="scientific">Nocardiopsis composta</name>
    <dbReference type="NCBI Taxonomy" id="157465"/>
    <lineage>
        <taxon>Bacteria</taxon>
        <taxon>Bacillati</taxon>
        <taxon>Actinomycetota</taxon>
        <taxon>Actinomycetes</taxon>
        <taxon>Streptosporangiales</taxon>
        <taxon>Nocardiopsidaceae</taxon>
        <taxon>Nocardiopsis</taxon>
    </lineage>
</organism>
<dbReference type="RefSeq" id="WP_184393945.1">
    <property type="nucleotide sequence ID" value="NZ_BAAAJD010000065.1"/>
</dbReference>
<dbReference type="NCBIfam" id="TIGR03249">
    <property type="entry name" value="KdgD"/>
    <property type="match status" value="1"/>
</dbReference>
<sequence>MTDTSPTELAARIGSGLLSFPVTHFREADLSFDEDAYRDNIAHLGKYDVAGLFAAGGTGEFFSLTPEEADRVVRAAVAAAPQGVPVLAPAGYGTATAAAMAAAAERAGADGVLLFPPYLTEADQDGLAAHVRAVCSATSLGVVVYARANAVYAADTLAALAEECPNLIGYKDGVGDIEAIVRIRSALGDRLTYIGGLPTAETFALPYLELGATTYSSAIFNFLPEFALRFYGAVRERRSAEASALLDRFVLPYTRIRDRRRGYAVSIVKAGMRAVGRPAGPVRPPLSDLRPEEAAELSALIGRL</sequence>
<evidence type="ECO:0000256" key="8">
    <source>
        <dbReference type="PIRSR" id="PIRSR001365-2"/>
    </source>
</evidence>
<evidence type="ECO:0000313" key="10">
    <source>
        <dbReference type="Proteomes" id="UP000572635"/>
    </source>
</evidence>
<name>A0A7W8VF75_9ACTN</name>
<proteinExistence type="inferred from homology"/>
<gene>
    <name evidence="9" type="ORF">HDA36_003922</name>
</gene>